<dbReference type="Gene3D" id="3.80.10.10">
    <property type="entry name" value="Ribonuclease Inhibitor"/>
    <property type="match status" value="2"/>
</dbReference>
<organism evidence="3 4">
    <name type="scientific">Mucor flavus</name>
    <dbReference type="NCBI Taxonomy" id="439312"/>
    <lineage>
        <taxon>Eukaryota</taxon>
        <taxon>Fungi</taxon>
        <taxon>Fungi incertae sedis</taxon>
        <taxon>Mucoromycota</taxon>
        <taxon>Mucoromycotina</taxon>
        <taxon>Mucoromycetes</taxon>
        <taxon>Mucorales</taxon>
        <taxon>Mucorineae</taxon>
        <taxon>Mucoraceae</taxon>
        <taxon>Mucor</taxon>
    </lineage>
</organism>
<dbReference type="PROSITE" id="PS50181">
    <property type="entry name" value="FBOX"/>
    <property type="match status" value="1"/>
</dbReference>
<proteinExistence type="predicted"/>
<dbReference type="InterPro" id="IPR032675">
    <property type="entry name" value="LRR_dom_sf"/>
</dbReference>
<keyword evidence="4" id="KW-1185">Reference proteome</keyword>
<dbReference type="SMART" id="SM00256">
    <property type="entry name" value="FBOX"/>
    <property type="match status" value="1"/>
</dbReference>
<evidence type="ECO:0000313" key="4">
    <source>
        <dbReference type="Proteomes" id="UP001473302"/>
    </source>
</evidence>
<dbReference type="Pfam" id="PF12937">
    <property type="entry name" value="F-box-like"/>
    <property type="match status" value="1"/>
</dbReference>
<reference evidence="3 4" key="1">
    <citation type="submission" date="2024-04" db="EMBL/GenBank/DDBJ databases">
        <title>genome sequences of Mucor flavus KT1a and Helicostylum pulchrum KT1b strains isolated from the surface of a dry-aged beef.</title>
        <authorList>
            <person name="Toyotome T."/>
            <person name="Hosono M."/>
            <person name="Torimaru M."/>
            <person name="Fukuda K."/>
            <person name="Mikami N."/>
        </authorList>
    </citation>
    <scope>NUCLEOTIDE SEQUENCE [LARGE SCALE GENOMIC DNA]</scope>
    <source>
        <strain evidence="3 4">KT1a</strain>
    </source>
</reference>
<keyword evidence="1" id="KW-0175">Coiled coil</keyword>
<dbReference type="Gene3D" id="1.20.1280.50">
    <property type="match status" value="1"/>
</dbReference>
<name>A0ABP9YWS1_9FUNG</name>
<comment type="caution">
    <text evidence="3">The sequence shown here is derived from an EMBL/GenBank/DDBJ whole genome shotgun (WGS) entry which is preliminary data.</text>
</comment>
<gene>
    <name evidence="3" type="ORF">MFLAVUS_004712</name>
</gene>
<feature type="domain" description="F-box" evidence="2">
    <location>
        <begin position="1"/>
        <end position="48"/>
    </location>
</feature>
<evidence type="ECO:0000313" key="3">
    <source>
        <dbReference type="EMBL" id="GAA5811279.1"/>
    </source>
</evidence>
<evidence type="ECO:0000259" key="2">
    <source>
        <dbReference type="PROSITE" id="PS50181"/>
    </source>
</evidence>
<protein>
    <recommendedName>
        <fullName evidence="2">F-box domain-containing protein</fullName>
    </recommendedName>
</protein>
<dbReference type="InterPro" id="IPR001810">
    <property type="entry name" value="F-box_dom"/>
</dbReference>
<dbReference type="EMBL" id="BAABUK010000009">
    <property type="protein sequence ID" value="GAA5811279.1"/>
    <property type="molecule type" value="Genomic_DNA"/>
</dbReference>
<dbReference type="InterPro" id="IPR036047">
    <property type="entry name" value="F-box-like_dom_sf"/>
</dbReference>
<dbReference type="Proteomes" id="UP001473302">
    <property type="component" value="Unassembled WGS sequence"/>
</dbReference>
<dbReference type="CDD" id="cd09917">
    <property type="entry name" value="F-box_SF"/>
    <property type="match status" value="1"/>
</dbReference>
<feature type="coiled-coil region" evidence="1">
    <location>
        <begin position="826"/>
        <end position="853"/>
    </location>
</feature>
<evidence type="ECO:0000256" key="1">
    <source>
        <dbReference type="SAM" id="Coils"/>
    </source>
</evidence>
<dbReference type="PANTHER" id="PTHR31639">
    <property type="entry name" value="F-BOX PROTEIN-LIKE"/>
    <property type="match status" value="1"/>
</dbReference>
<dbReference type="PANTHER" id="PTHR31639:SF256">
    <property type="entry name" value="OS07G0242900 PROTEIN"/>
    <property type="match status" value="1"/>
</dbReference>
<sequence>MNELPPEVYYRIFAHLSRPEILACSFVCKRLNVAAVQVYSKELIIDDYKFCMAKSNLASDNHSRYFRNGHLVRKLVFKSESEDAMKDFGGSLKAATKKKGMPPNFSRVEFLLLLQYLPNIEEIDFTKSGYFKYYISYLSDASLRHIKKIAALPFESYLFSSPGYQEYFFTCLRFCDTLTCLCFRYVDTTNDYSYRGIDILERLGQFKNLKQLIFHNKHHNDLIMFRIRDLCPQLTELKFKSDYTYSPQVQESLDQNNQPILQLNKSLQHLTIILRSLSIDYTKYLTSYINDGLYKLNVSTSLIGLYSWIDQVGMEDALKLMRRLGQLDDVCVSFMQRNRLRRAHLTDRLKMTKWFQVVNAFKGNRKVVCTIVFRKIGVLHDYFKYNSLDNRLVLGYALEDVDYFGELEEGHTEHFDGRLPTGPISTVGLETIDRLILNLRQPEDAFILSFLKYAFTNCLNLRHLKVSSYLHIQGRPNQRNGDLDDIQNNLNMAHFICGAPNNNMLHVISVYLQNIEILVFGSNSSSDNLILRLTCFKNLKQSYFIIQDISKPLSVKFEYPDGKEQSYYYYDGSLIREDEHDASYSCQSFTFVCKRDTNFTVCFGSNESLMNFCIDTIQVAAQVYSRTLILDNNKIQKANIYFERDISHKYFKYGYFVRKLIFKSDAESTGRDPHGTETAFPTVFHRGDFLSLFKHFPNIEEIDLTGSNDRIAYISYLRDANLQHIKKISELRFSNYATSGVSYRNYLSTCFKYHGTLTSLSLEYTRNTKDYTFCGVGVLDMLSQFKNLKNLVFYNSYSDNEIMFQIQILCPQLTELTFDSKYDGPFEAVEESLDQETEAIVKLNKNLQHLKINSLSLSVDYTKYLTSFIEDGLSTVHIKVTATGLCDWMETVGIENGLKLMTKLGQLNDVNISFMQCRRTRKIYMLNALKMTRWFQLVNAFKGGNKAFCNVKFCGSGCMQDHFEYDALENQLYLVYGFEEAEDYEDENPLLSFTLPDRSLSTIGPEIINQLELSLSEPVESNILNFLEYGFKNCINLQYLEVESCLVIQGCTEEKIGAIDDIQNNLNMVHFQNGVPTADLLDMIYTHLPDIELLIFGSDGSNYTMKLDLTPFKSLKRCYFILQQACTDSYKSVSINFEYQDGKEQWHCYDGKSKEYSVVENKRTFGYYCQSFTFLCNNNDIEFTVCSDSNYSLSNFNIDKLPGSCYHIPKYSTAGLV</sequence>
<dbReference type="SUPFAM" id="SSF81383">
    <property type="entry name" value="F-box domain"/>
    <property type="match status" value="1"/>
</dbReference>
<dbReference type="SUPFAM" id="SSF52047">
    <property type="entry name" value="RNI-like"/>
    <property type="match status" value="1"/>
</dbReference>
<accession>A0ABP9YWS1</accession>